<dbReference type="InterPro" id="IPR029063">
    <property type="entry name" value="SAM-dependent_MTases_sf"/>
</dbReference>
<name>A0A0M4N5V3_LEPIR</name>
<dbReference type="Proteomes" id="UP000056502">
    <property type="component" value="Chromosome I"/>
</dbReference>
<dbReference type="EMBL" id="CP012603">
    <property type="protein sequence ID" value="ALE37606.1"/>
    <property type="molecule type" value="Genomic_DNA"/>
</dbReference>
<dbReference type="AlphaFoldDB" id="A0A0M4N5V3"/>
<dbReference type="Pfam" id="PF13489">
    <property type="entry name" value="Methyltransf_23"/>
    <property type="match status" value="1"/>
</dbReference>
<organism evidence="1">
    <name type="scientific">Leptospira interrogans serovar Hardjo str. Norma</name>
    <dbReference type="NCBI Taxonomy" id="1279460"/>
    <lineage>
        <taxon>Bacteria</taxon>
        <taxon>Pseudomonadati</taxon>
        <taxon>Spirochaetota</taxon>
        <taxon>Spirochaetia</taxon>
        <taxon>Leptospirales</taxon>
        <taxon>Leptospiraceae</taxon>
        <taxon>Leptospira</taxon>
    </lineage>
</organism>
<evidence type="ECO:0000313" key="1">
    <source>
        <dbReference type="EMBL" id="ALE37606.1"/>
    </source>
</evidence>
<dbReference type="GO" id="GO:0008168">
    <property type="term" value="F:methyltransferase activity"/>
    <property type="evidence" value="ECO:0007669"/>
    <property type="project" value="UniProtKB-KW"/>
</dbReference>
<proteinExistence type="predicted"/>
<dbReference type="PATRIC" id="fig|1279460.3.peg.379"/>
<dbReference type="SUPFAM" id="SSF53335">
    <property type="entry name" value="S-adenosyl-L-methionine-dependent methyltransferases"/>
    <property type="match status" value="1"/>
</dbReference>
<accession>A0A0M4N5V3</accession>
<sequence length="264" mass="31149">MGTHTYLEFCRRNVNFIVSCGNYHNKDFRFDISERINRHNPNRKMSDLDYYENPEYQNFLISSKRRELTPPEIVFKHFNLKEVMNLVDFGMGLGYFTLELKKQLPKDAWLWGADYQQDLLDEVLHWKNREEISNFTPFFIEKSDHPLLPEWIPAPDAVFASLVLSTFPDPGLAMDGLIRSIKKGGKLIVLDWMKNEYSIGPKINDKISLDKMKFLAELYHLDIVKNVRISEHVYGLEVVAGKNFEYSFYDLREEEDTTEEFIRS</sequence>
<dbReference type="GO" id="GO:0032259">
    <property type="term" value="P:methylation"/>
    <property type="evidence" value="ECO:0007669"/>
    <property type="project" value="UniProtKB-KW"/>
</dbReference>
<gene>
    <name evidence="1" type="ORF">G436_0379</name>
</gene>
<dbReference type="Gene3D" id="3.40.50.150">
    <property type="entry name" value="Vaccinia Virus protein VP39"/>
    <property type="match status" value="1"/>
</dbReference>
<protein>
    <submittedName>
        <fullName evidence="1">Methyltransferase</fullName>
    </submittedName>
</protein>
<reference evidence="1 2" key="1">
    <citation type="journal article" date="2015" name="Genome Announc.">
        <title>Whole-Genome Sequence of Leptospira interrogans Serovar Hardjo Subtype Hardjoprajitno Strain Norma, Isolated from Cattle in a Leptospirosis Outbreak in Brazil.</title>
        <authorList>
            <person name="Cosate M.R."/>
            <person name="Soares S.C."/>
            <person name="Mendes T.A."/>
            <person name="Raittz R.T."/>
            <person name="Moreira E.C."/>
            <person name="Leite R."/>
            <person name="Fernandes G.R."/>
            <person name="Haddad J.P."/>
            <person name="Ortega J.M."/>
        </authorList>
    </citation>
    <scope>NUCLEOTIDE SEQUENCE [LARGE SCALE GENOMIC DNA]</scope>
    <source>
        <strain evidence="1 2">Norma</strain>
    </source>
</reference>
<keyword evidence="1" id="KW-0489">Methyltransferase</keyword>
<evidence type="ECO:0000313" key="2">
    <source>
        <dbReference type="Proteomes" id="UP000056502"/>
    </source>
</evidence>
<keyword evidence="1" id="KW-0808">Transferase</keyword>